<evidence type="ECO:0000313" key="3">
    <source>
        <dbReference type="EMBL" id="MEJ2902528.1"/>
    </source>
</evidence>
<comment type="caution">
    <text evidence="3">The sequence shown here is derived from an EMBL/GenBank/DDBJ whole genome shotgun (WGS) entry which is preliminary data.</text>
</comment>
<sequence length="180" mass="18704">MKTYSVKFFSAILAMAVILLVLYSGCKKKSNGPDVTYRTYTAMVQLNGSNEVPVVTTTGTGTANITYNEQSKTIAYTITWQLGSAAATTTGMHFHGAENGSNLTSSPIVIEIPGFTTASSGTLTGTTRVLNAAEISQLLSGKWYVNIHSSDFTSGEIRGNIVLVAASTGNGGNNGGGGGY</sequence>
<gene>
    <name evidence="3" type="ORF">WAE58_08820</name>
</gene>
<evidence type="ECO:0000256" key="1">
    <source>
        <dbReference type="SAM" id="Phobius"/>
    </source>
</evidence>
<feature type="domain" description="CHRD" evidence="2">
    <location>
        <begin position="38"/>
        <end position="166"/>
    </location>
</feature>
<organism evidence="3 4">
    <name type="scientific">Pedobacter panaciterrae</name>
    <dbReference type="NCBI Taxonomy" id="363849"/>
    <lineage>
        <taxon>Bacteria</taxon>
        <taxon>Pseudomonadati</taxon>
        <taxon>Bacteroidota</taxon>
        <taxon>Sphingobacteriia</taxon>
        <taxon>Sphingobacteriales</taxon>
        <taxon>Sphingobacteriaceae</taxon>
        <taxon>Pedobacter</taxon>
    </lineage>
</organism>
<keyword evidence="1" id="KW-0812">Transmembrane</keyword>
<dbReference type="RefSeq" id="WP_337716200.1">
    <property type="nucleotide sequence ID" value="NZ_JBBEUB010000002.1"/>
</dbReference>
<feature type="transmembrane region" description="Helical" evidence="1">
    <location>
        <begin position="6"/>
        <end position="23"/>
    </location>
</feature>
<keyword evidence="1" id="KW-0472">Membrane</keyword>
<dbReference type="EMBL" id="JBBEUB010000002">
    <property type="protein sequence ID" value="MEJ2902528.1"/>
    <property type="molecule type" value="Genomic_DNA"/>
</dbReference>
<accession>A0ABU8NKX2</accession>
<keyword evidence="4" id="KW-1185">Reference proteome</keyword>
<dbReference type="SMART" id="SM00754">
    <property type="entry name" value="CHRD"/>
    <property type="match status" value="1"/>
</dbReference>
<protein>
    <submittedName>
        <fullName evidence="3">CHRD domain-containing protein</fullName>
    </submittedName>
</protein>
<dbReference type="InterPro" id="IPR010895">
    <property type="entry name" value="CHRD"/>
</dbReference>
<evidence type="ECO:0000313" key="4">
    <source>
        <dbReference type="Proteomes" id="UP001378956"/>
    </source>
</evidence>
<reference evidence="3 4" key="1">
    <citation type="submission" date="2024-03" db="EMBL/GenBank/DDBJ databases">
        <title>Sequence of Lycoming College Course Isolates.</title>
        <authorList>
            <person name="Plotts O."/>
            <person name="Newman J."/>
        </authorList>
    </citation>
    <scope>NUCLEOTIDE SEQUENCE [LARGE SCALE GENOMIC DNA]</scope>
    <source>
        <strain evidence="3 4">CJB-3</strain>
    </source>
</reference>
<evidence type="ECO:0000259" key="2">
    <source>
        <dbReference type="PROSITE" id="PS50933"/>
    </source>
</evidence>
<proteinExistence type="predicted"/>
<dbReference type="Proteomes" id="UP001378956">
    <property type="component" value="Unassembled WGS sequence"/>
</dbReference>
<dbReference type="Pfam" id="PF07452">
    <property type="entry name" value="CHRD"/>
    <property type="match status" value="1"/>
</dbReference>
<dbReference type="PROSITE" id="PS50933">
    <property type="entry name" value="CHRD"/>
    <property type="match status" value="1"/>
</dbReference>
<name>A0ABU8NKX2_9SPHI</name>
<keyword evidence="1" id="KW-1133">Transmembrane helix</keyword>